<organism evidence="2 3">
    <name type="scientific">Roseiterribacter gracilis</name>
    <dbReference type="NCBI Taxonomy" id="2812848"/>
    <lineage>
        <taxon>Bacteria</taxon>
        <taxon>Pseudomonadati</taxon>
        <taxon>Pseudomonadota</taxon>
        <taxon>Alphaproteobacteria</taxon>
        <taxon>Rhodospirillales</taxon>
        <taxon>Roseiterribacteraceae</taxon>
        <taxon>Roseiterribacter</taxon>
    </lineage>
</organism>
<protein>
    <submittedName>
        <fullName evidence="2">Uncharacterized protein</fullName>
    </submittedName>
</protein>
<keyword evidence="3" id="KW-1185">Reference proteome</keyword>
<dbReference type="EMBL" id="BOPV01000001">
    <property type="protein sequence ID" value="GIL41305.1"/>
    <property type="molecule type" value="Genomic_DNA"/>
</dbReference>
<proteinExistence type="predicted"/>
<evidence type="ECO:0000313" key="3">
    <source>
        <dbReference type="Proteomes" id="UP000681075"/>
    </source>
</evidence>
<accession>A0A8S8XJE3</accession>
<comment type="caution">
    <text evidence="2">The sequence shown here is derived from an EMBL/GenBank/DDBJ whole genome shotgun (WGS) entry which is preliminary data.</text>
</comment>
<dbReference type="Proteomes" id="UP000681075">
    <property type="component" value="Unassembled WGS sequence"/>
</dbReference>
<dbReference type="RefSeq" id="WP_420244736.1">
    <property type="nucleotide sequence ID" value="NZ_BOPV01000001.1"/>
</dbReference>
<feature type="compositionally biased region" description="Basic and acidic residues" evidence="1">
    <location>
        <begin position="105"/>
        <end position="141"/>
    </location>
</feature>
<dbReference type="AlphaFoldDB" id="A0A8S8XJE3"/>
<evidence type="ECO:0000256" key="1">
    <source>
        <dbReference type="SAM" id="MobiDB-lite"/>
    </source>
</evidence>
<name>A0A8S8XJE3_9PROT</name>
<reference evidence="2" key="1">
    <citation type="submission" date="2021-02" db="EMBL/GenBank/DDBJ databases">
        <title>Genome sequence of Rhodospirillales sp. strain TMPK1 isolated from soil.</title>
        <authorList>
            <person name="Nakai R."/>
            <person name="Kusada H."/>
            <person name="Tamaki H."/>
        </authorList>
    </citation>
    <scope>NUCLEOTIDE SEQUENCE</scope>
    <source>
        <strain evidence="2">TMPK1</strain>
    </source>
</reference>
<sequence length="141" mass="15624">MAEIRMLDAHDALPDGRGRHVIVIKQFHEDSPRETVIQMILSRGEGPDELTEPVHADGRKMGFDEALRAGRAVADSENIHFVYGIDRTRGPRESVVLAAGGDHSVAGEKLDDFDTEEGEHGADMGERRTPNPENYRADHEV</sequence>
<feature type="region of interest" description="Disordered" evidence="1">
    <location>
        <begin position="99"/>
        <end position="141"/>
    </location>
</feature>
<gene>
    <name evidence="2" type="ORF">TMPK1_35420</name>
</gene>
<evidence type="ECO:0000313" key="2">
    <source>
        <dbReference type="EMBL" id="GIL41305.1"/>
    </source>
</evidence>